<dbReference type="Proteomes" id="UP000314294">
    <property type="component" value="Unassembled WGS sequence"/>
</dbReference>
<dbReference type="Pfam" id="PF12796">
    <property type="entry name" value="Ank_2"/>
    <property type="match status" value="1"/>
</dbReference>
<evidence type="ECO:0000313" key="5">
    <source>
        <dbReference type="EMBL" id="TNN42940.1"/>
    </source>
</evidence>
<protein>
    <submittedName>
        <fullName evidence="5">Ankyrin repeat domain-containing protein 10</fullName>
    </submittedName>
</protein>
<gene>
    <name evidence="5" type="primary">ANKRD10_0</name>
    <name evidence="5" type="ORF">EYF80_046861</name>
</gene>
<dbReference type="PROSITE" id="PS50088">
    <property type="entry name" value="ANK_REPEAT"/>
    <property type="match status" value="1"/>
</dbReference>
<organism evidence="5 6">
    <name type="scientific">Liparis tanakae</name>
    <name type="common">Tanaka's snailfish</name>
    <dbReference type="NCBI Taxonomy" id="230148"/>
    <lineage>
        <taxon>Eukaryota</taxon>
        <taxon>Metazoa</taxon>
        <taxon>Chordata</taxon>
        <taxon>Craniata</taxon>
        <taxon>Vertebrata</taxon>
        <taxon>Euteleostomi</taxon>
        <taxon>Actinopterygii</taxon>
        <taxon>Neopterygii</taxon>
        <taxon>Teleostei</taxon>
        <taxon>Neoteleostei</taxon>
        <taxon>Acanthomorphata</taxon>
        <taxon>Eupercaria</taxon>
        <taxon>Perciformes</taxon>
        <taxon>Cottioidei</taxon>
        <taxon>Cottales</taxon>
        <taxon>Liparidae</taxon>
        <taxon>Liparis</taxon>
    </lineage>
</organism>
<sequence>MSEGRGLDEELLAGRFPVHRACREGDVGALVALVQQLADPEHLTAEDSSYGWSPLHWAAHCGQVGSSGPGQGSGLDCVVVLVQMGCGVNSGTSRFNQTATHTAAFGGHPACVAWLTGAGADANRQDLVGEAPLHKAARAGSLECIRVLLLAGASAQLRNASGQTAADLALAHGFLDCFSFISRTSKLQLGGPGPPGRKRPLTPGDQVHLKKARGADNVEAAGGEEPESMSVEPDSAAAVGPHREDPRSPAPSSLPANRQAARRPSADMCGALHLSSSCVRERPARRLGLLYGHYHGFGDTAEELGDLDQDS</sequence>
<dbReference type="InterPro" id="IPR002110">
    <property type="entry name" value="Ankyrin_rpt"/>
</dbReference>
<reference evidence="5 6" key="1">
    <citation type="submission" date="2019-03" db="EMBL/GenBank/DDBJ databases">
        <title>First draft genome of Liparis tanakae, snailfish: a comprehensive survey of snailfish specific genes.</title>
        <authorList>
            <person name="Kim W."/>
            <person name="Song I."/>
            <person name="Jeong J.-H."/>
            <person name="Kim D."/>
            <person name="Kim S."/>
            <person name="Ryu S."/>
            <person name="Song J.Y."/>
            <person name="Lee S.K."/>
        </authorList>
    </citation>
    <scope>NUCLEOTIDE SEQUENCE [LARGE SCALE GENOMIC DNA]</scope>
    <source>
        <tissue evidence="5">Muscle</tissue>
    </source>
</reference>
<name>A0A4Z2FPY5_9TELE</name>
<keyword evidence="1" id="KW-0677">Repeat</keyword>
<dbReference type="InterPro" id="IPR050776">
    <property type="entry name" value="Ank_Repeat/CDKN_Inhibitor"/>
</dbReference>
<dbReference type="AlphaFoldDB" id="A0A4Z2FPY5"/>
<evidence type="ECO:0000256" key="1">
    <source>
        <dbReference type="ARBA" id="ARBA00022737"/>
    </source>
</evidence>
<dbReference type="PROSITE" id="PS50297">
    <property type="entry name" value="ANK_REP_REGION"/>
    <property type="match status" value="1"/>
</dbReference>
<keyword evidence="2 3" id="KW-0040">ANK repeat</keyword>
<dbReference type="SMART" id="SM00248">
    <property type="entry name" value="ANK"/>
    <property type="match status" value="4"/>
</dbReference>
<dbReference type="EMBL" id="SRLO01001001">
    <property type="protein sequence ID" value="TNN42940.1"/>
    <property type="molecule type" value="Genomic_DNA"/>
</dbReference>
<dbReference type="Pfam" id="PF00023">
    <property type="entry name" value="Ank"/>
    <property type="match status" value="1"/>
</dbReference>
<feature type="repeat" description="ANK" evidence="3">
    <location>
        <begin position="128"/>
        <end position="160"/>
    </location>
</feature>
<evidence type="ECO:0000256" key="2">
    <source>
        <dbReference type="ARBA" id="ARBA00023043"/>
    </source>
</evidence>
<evidence type="ECO:0000313" key="6">
    <source>
        <dbReference type="Proteomes" id="UP000314294"/>
    </source>
</evidence>
<accession>A0A4Z2FPY5</accession>
<feature type="region of interest" description="Disordered" evidence="4">
    <location>
        <begin position="220"/>
        <end position="264"/>
    </location>
</feature>
<keyword evidence="6" id="KW-1185">Reference proteome</keyword>
<dbReference type="Gene3D" id="1.25.40.20">
    <property type="entry name" value="Ankyrin repeat-containing domain"/>
    <property type="match status" value="1"/>
</dbReference>
<dbReference type="PANTHER" id="PTHR24201:SF17">
    <property type="entry name" value="ANKYRIN REPEAT DOMAIN-CONTAINING PROTEIN 10-LIKE ISOFORM X1"/>
    <property type="match status" value="1"/>
</dbReference>
<evidence type="ECO:0000256" key="3">
    <source>
        <dbReference type="PROSITE-ProRule" id="PRU00023"/>
    </source>
</evidence>
<dbReference type="SUPFAM" id="SSF48403">
    <property type="entry name" value="Ankyrin repeat"/>
    <property type="match status" value="1"/>
</dbReference>
<proteinExistence type="predicted"/>
<dbReference type="InterPro" id="IPR036770">
    <property type="entry name" value="Ankyrin_rpt-contain_sf"/>
</dbReference>
<dbReference type="PANTHER" id="PTHR24201">
    <property type="entry name" value="ANK_REP_REGION DOMAIN-CONTAINING PROTEIN"/>
    <property type="match status" value="1"/>
</dbReference>
<comment type="caution">
    <text evidence="5">The sequence shown here is derived from an EMBL/GenBank/DDBJ whole genome shotgun (WGS) entry which is preliminary data.</text>
</comment>
<dbReference type="OrthoDB" id="5402602at2759"/>
<evidence type="ECO:0000256" key="4">
    <source>
        <dbReference type="SAM" id="MobiDB-lite"/>
    </source>
</evidence>